<protein>
    <submittedName>
        <fullName evidence="2">GyrI-like small molecule binding domain protein</fullName>
    </submittedName>
</protein>
<accession>A0A1S2N7H5</accession>
<dbReference type="AlphaFoldDB" id="A0A1S2N7H5"/>
<feature type="domain" description="AraC effector-binding" evidence="1">
    <location>
        <begin position="1"/>
        <end position="155"/>
    </location>
</feature>
<dbReference type="Gene3D" id="3.20.80.10">
    <property type="entry name" value="Regulatory factor, effector binding domain"/>
    <property type="match status" value="1"/>
</dbReference>
<dbReference type="InterPro" id="IPR010499">
    <property type="entry name" value="AraC_E-bd"/>
</dbReference>
<reference evidence="2 3" key="1">
    <citation type="submission" date="2014-10" db="EMBL/GenBank/DDBJ databases">
        <authorList>
            <person name="Seo M.-J."/>
            <person name="Seok Y.J."/>
            <person name="Cha I.-T."/>
        </authorList>
    </citation>
    <scope>NUCLEOTIDE SEQUENCE [LARGE SCALE GENOMIC DNA]</scope>
    <source>
        <strain evidence="2 3">NEU</strain>
    </source>
</reference>
<name>A0A1S2N7H5_9BURK</name>
<evidence type="ECO:0000313" key="2">
    <source>
        <dbReference type="EMBL" id="OIJ40564.1"/>
    </source>
</evidence>
<gene>
    <name evidence="2" type="ORF">LO55_958</name>
</gene>
<proteinExistence type="predicted"/>
<evidence type="ECO:0000313" key="3">
    <source>
        <dbReference type="Proteomes" id="UP000180246"/>
    </source>
</evidence>
<dbReference type="SMART" id="SM00871">
    <property type="entry name" value="AraC_E_bind"/>
    <property type="match status" value="1"/>
</dbReference>
<dbReference type="SUPFAM" id="SSF55136">
    <property type="entry name" value="Probable bacterial effector-binding domain"/>
    <property type="match status" value="1"/>
</dbReference>
<dbReference type="Pfam" id="PF14526">
    <property type="entry name" value="Cass2"/>
    <property type="match status" value="1"/>
</dbReference>
<evidence type="ECO:0000259" key="1">
    <source>
        <dbReference type="SMART" id="SM00871"/>
    </source>
</evidence>
<dbReference type="RefSeq" id="WP_071360647.1">
    <property type="nucleotide sequence ID" value="NZ_JRYB01000001.1"/>
</dbReference>
<comment type="caution">
    <text evidence="2">The sequence shown here is derived from an EMBL/GenBank/DDBJ whole genome shotgun (WGS) entry which is preliminary data.</text>
</comment>
<dbReference type="InterPro" id="IPR029441">
    <property type="entry name" value="Cass2"/>
</dbReference>
<organism evidence="2 3">
    <name type="scientific">Massilia timonae</name>
    <dbReference type="NCBI Taxonomy" id="47229"/>
    <lineage>
        <taxon>Bacteria</taxon>
        <taxon>Pseudomonadati</taxon>
        <taxon>Pseudomonadota</taxon>
        <taxon>Betaproteobacteria</taxon>
        <taxon>Burkholderiales</taxon>
        <taxon>Oxalobacteraceae</taxon>
        <taxon>Telluria group</taxon>
        <taxon>Massilia</taxon>
    </lineage>
</organism>
<sequence>MHISTVTLPEMKLAGLPVAGPASVLETELPAIWKSFLAREGELGETDGLHYGVRMPQYGGVKLECIAVEVADLNNLPPGMIGIRIPERRYALMTHRGPMVHAQASTVTGIATMEQLGMEEDEDGIRLERYDRRYTPTVDDDARPDNAYDILVPLYG</sequence>
<dbReference type="InterPro" id="IPR011256">
    <property type="entry name" value="Reg_factor_effector_dom_sf"/>
</dbReference>
<dbReference type="EMBL" id="JRYB01000001">
    <property type="protein sequence ID" value="OIJ40564.1"/>
    <property type="molecule type" value="Genomic_DNA"/>
</dbReference>
<dbReference type="Proteomes" id="UP000180246">
    <property type="component" value="Unassembled WGS sequence"/>
</dbReference>